<name>A0A327NPF0_9BACT</name>
<accession>A0A327NPF0</accession>
<dbReference type="InterPro" id="IPR012657">
    <property type="entry name" value="23S_rRNA-intervening_sequence"/>
</dbReference>
<sequence length="141" mass="16262">MDNGMEETVSEFWVLEPRVVYEQKPNAILDKSFAFAIRIIKLHKWLCKNHFDIAPLAKQILRSGTSIGANAEEADAAYTKKEFASKLGISLKETKETRYWLRLLRATDYIDEAMFTSLETDTNEMMRLLTAILKTARENLK</sequence>
<dbReference type="AlphaFoldDB" id="A0A327NPF0"/>
<dbReference type="PANTHER" id="PTHR38471">
    <property type="entry name" value="FOUR HELIX BUNDLE PROTEIN"/>
    <property type="match status" value="1"/>
</dbReference>
<dbReference type="PANTHER" id="PTHR38471:SF2">
    <property type="entry name" value="FOUR HELIX BUNDLE PROTEIN"/>
    <property type="match status" value="1"/>
</dbReference>
<gene>
    <name evidence="1" type="ORF">HMF3257_20065</name>
</gene>
<comment type="caution">
    <text evidence="1">The sequence shown here is derived from an EMBL/GenBank/DDBJ whole genome shotgun (WGS) entry which is preliminary data.</text>
</comment>
<dbReference type="Pfam" id="PF05635">
    <property type="entry name" value="23S_rRNA_IVP"/>
    <property type="match status" value="1"/>
</dbReference>
<keyword evidence="2" id="KW-1185">Reference proteome</keyword>
<dbReference type="NCBIfam" id="TIGR02436">
    <property type="entry name" value="four helix bundle protein"/>
    <property type="match status" value="1"/>
</dbReference>
<dbReference type="RefSeq" id="WP_111344777.1">
    <property type="nucleotide sequence ID" value="NZ_QLII01000001.1"/>
</dbReference>
<dbReference type="SUPFAM" id="SSF158446">
    <property type="entry name" value="IVS-encoded protein-like"/>
    <property type="match status" value="1"/>
</dbReference>
<dbReference type="InterPro" id="IPR036583">
    <property type="entry name" value="23S_rRNA_IVS_sf"/>
</dbReference>
<dbReference type="OrthoDB" id="285993at2"/>
<dbReference type="EMBL" id="QLII01000001">
    <property type="protein sequence ID" value="RAI75886.1"/>
    <property type="molecule type" value="Genomic_DNA"/>
</dbReference>
<protein>
    <submittedName>
        <fullName evidence="1">Four helix bundle protein</fullName>
    </submittedName>
</protein>
<reference evidence="1 2" key="1">
    <citation type="submission" date="2018-06" db="EMBL/GenBank/DDBJ databases">
        <title>Spirosoma sp. HMF3257 Genome sequencing and assembly.</title>
        <authorList>
            <person name="Kang H."/>
            <person name="Cha I."/>
            <person name="Kim H."/>
            <person name="Kang J."/>
            <person name="Joh K."/>
        </authorList>
    </citation>
    <scope>NUCLEOTIDE SEQUENCE [LARGE SCALE GENOMIC DNA]</scope>
    <source>
        <strain evidence="1 2">HMF3257</strain>
    </source>
</reference>
<evidence type="ECO:0000313" key="1">
    <source>
        <dbReference type="EMBL" id="RAI75886.1"/>
    </source>
</evidence>
<dbReference type="Proteomes" id="UP000249016">
    <property type="component" value="Unassembled WGS sequence"/>
</dbReference>
<organism evidence="1 2">
    <name type="scientific">Spirosoma telluris</name>
    <dbReference type="NCBI Taxonomy" id="2183553"/>
    <lineage>
        <taxon>Bacteria</taxon>
        <taxon>Pseudomonadati</taxon>
        <taxon>Bacteroidota</taxon>
        <taxon>Cytophagia</taxon>
        <taxon>Cytophagales</taxon>
        <taxon>Cytophagaceae</taxon>
        <taxon>Spirosoma</taxon>
    </lineage>
</organism>
<evidence type="ECO:0000313" key="2">
    <source>
        <dbReference type="Proteomes" id="UP000249016"/>
    </source>
</evidence>
<dbReference type="PIRSF" id="PIRSF035652">
    <property type="entry name" value="CHP02436"/>
    <property type="match status" value="1"/>
</dbReference>
<proteinExistence type="predicted"/>
<dbReference type="Gene3D" id="1.20.1440.60">
    <property type="entry name" value="23S rRNA-intervening sequence"/>
    <property type="match status" value="1"/>
</dbReference>